<evidence type="ECO:0000313" key="2">
    <source>
        <dbReference type="Proteomes" id="UP000034611"/>
    </source>
</evidence>
<comment type="caution">
    <text evidence="1">The sequence shown here is derived from an EMBL/GenBank/DDBJ whole genome shotgun (WGS) entry which is preliminary data.</text>
</comment>
<dbReference type="InterPro" id="IPR023365">
    <property type="entry name" value="Sortase_dom-sf"/>
</dbReference>
<organism evidence="1 2">
    <name type="scientific">Candidatus Woesebacteria bacterium GW2011_GWC1_43_10b</name>
    <dbReference type="NCBI Taxonomy" id="1618585"/>
    <lineage>
        <taxon>Bacteria</taxon>
        <taxon>Candidatus Woeseibacteriota</taxon>
    </lineage>
</organism>
<dbReference type="SUPFAM" id="SSF63817">
    <property type="entry name" value="Sortase"/>
    <property type="match status" value="1"/>
</dbReference>
<reference evidence="1 2" key="1">
    <citation type="journal article" date="2015" name="Nature">
        <title>rRNA introns, odd ribosomes, and small enigmatic genomes across a large radiation of phyla.</title>
        <authorList>
            <person name="Brown C.T."/>
            <person name="Hug L.A."/>
            <person name="Thomas B.C."/>
            <person name="Sharon I."/>
            <person name="Castelle C.J."/>
            <person name="Singh A."/>
            <person name="Wilkins M.J."/>
            <person name="Williams K.H."/>
            <person name="Banfield J.F."/>
        </authorList>
    </citation>
    <scope>NUCLEOTIDE SEQUENCE [LARGE SCALE GENOMIC DNA]</scope>
</reference>
<dbReference type="Gene3D" id="2.40.260.10">
    <property type="entry name" value="Sortase"/>
    <property type="match status" value="1"/>
</dbReference>
<gene>
    <name evidence="1" type="ORF">UV56_C0008G0001</name>
</gene>
<dbReference type="Proteomes" id="UP000034611">
    <property type="component" value="Unassembled WGS sequence"/>
</dbReference>
<dbReference type="AlphaFoldDB" id="A0A0G1F1T5"/>
<protein>
    <recommendedName>
        <fullName evidence="3">Sortase family protein</fullName>
    </recommendedName>
</protein>
<accession>A0A0G1F1T5</accession>
<proteinExistence type="predicted"/>
<name>A0A0G1F1T5_9BACT</name>
<evidence type="ECO:0008006" key="3">
    <source>
        <dbReference type="Google" id="ProtNLM"/>
    </source>
</evidence>
<feature type="non-terminal residue" evidence="1">
    <location>
        <position position="1"/>
    </location>
</feature>
<sequence>FYSLPKLKTGDTVEIIWRQRKYLYEVYKEEEGEEITDYSADLILYTCESLSSPVRIFRYARLLEI</sequence>
<dbReference type="EMBL" id="LCEY01000008">
    <property type="protein sequence ID" value="KKS80793.1"/>
    <property type="molecule type" value="Genomic_DNA"/>
</dbReference>
<evidence type="ECO:0000313" key="1">
    <source>
        <dbReference type="EMBL" id="KKS80793.1"/>
    </source>
</evidence>